<evidence type="ECO:0000256" key="5">
    <source>
        <dbReference type="ARBA" id="ARBA00022553"/>
    </source>
</evidence>
<evidence type="ECO:0000256" key="3">
    <source>
        <dbReference type="ARBA" id="ARBA00012438"/>
    </source>
</evidence>
<evidence type="ECO:0000256" key="6">
    <source>
        <dbReference type="ARBA" id="ARBA00022679"/>
    </source>
</evidence>
<evidence type="ECO:0000256" key="12">
    <source>
        <dbReference type="ARBA" id="ARBA00023012"/>
    </source>
</evidence>
<dbReference type="InterPro" id="IPR050398">
    <property type="entry name" value="HssS/ArlS-like"/>
</dbReference>
<evidence type="ECO:0000256" key="9">
    <source>
        <dbReference type="ARBA" id="ARBA00022777"/>
    </source>
</evidence>
<evidence type="ECO:0000256" key="14">
    <source>
        <dbReference type="SAM" id="Coils"/>
    </source>
</evidence>
<keyword evidence="8" id="KW-0547">Nucleotide-binding</keyword>
<dbReference type="Gene3D" id="3.30.565.10">
    <property type="entry name" value="Histidine kinase-like ATPase, C-terminal domain"/>
    <property type="match status" value="1"/>
</dbReference>
<dbReference type="PRINTS" id="PR00344">
    <property type="entry name" value="BCTRLSENSOR"/>
</dbReference>
<dbReference type="InterPro" id="IPR036890">
    <property type="entry name" value="HATPase_C_sf"/>
</dbReference>
<feature type="domain" description="Histidine kinase" evidence="16">
    <location>
        <begin position="403"/>
        <end position="614"/>
    </location>
</feature>
<dbReference type="FunFam" id="1.10.287.130:FF:000001">
    <property type="entry name" value="Two-component sensor histidine kinase"/>
    <property type="match status" value="1"/>
</dbReference>
<dbReference type="Gene3D" id="6.10.340.10">
    <property type="match status" value="1"/>
</dbReference>
<dbReference type="CDD" id="cd00082">
    <property type="entry name" value="HisKA"/>
    <property type="match status" value="1"/>
</dbReference>
<evidence type="ECO:0000313" key="19">
    <source>
        <dbReference type="Proteomes" id="UP000037405"/>
    </source>
</evidence>
<keyword evidence="4" id="KW-1003">Cell membrane</keyword>
<feature type="coiled-coil region" evidence="14">
    <location>
        <begin position="362"/>
        <end position="393"/>
    </location>
</feature>
<dbReference type="OrthoDB" id="9762826at2"/>
<evidence type="ECO:0000256" key="13">
    <source>
        <dbReference type="ARBA" id="ARBA00023136"/>
    </source>
</evidence>
<evidence type="ECO:0000256" key="10">
    <source>
        <dbReference type="ARBA" id="ARBA00022840"/>
    </source>
</evidence>
<dbReference type="SUPFAM" id="SSF158472">
    <property type="entry name" value="HAMP domain-like"/>
    <property type="match status" value="1"/>
</dbReference>
<keyword evidence="5" id="KW-0597">Phosphoprotein</keyword>
<dbReference type="InterPro" id="IPR036097">
    <property type="entry name" value="HisK_dim/P_sf"/>
</dbReference>
<keyword evidence="7 15" id="KW-0812">Transmembrane</keyword>
<dbReference type="RefSeq" id="WP_053428409.1">
    <property type="nucleotide sequence ID" value="NZ_LGUE01000004.1"/>
</dbReference>
<gene>
    <name evidence="18" type="ORF">AF331_12400</name>
</gene>
<name>A0A0M0G4Q9_9BACI</name>
<dbReference type="EC" id="2.7.13.3" evidence="3"/>
<dbReference type="GO" id="GO:0005524">
    <property type="term" value="F:ATP binding"/>
    <property type="evidence" value="ECO:0007669"/>
    <property type="project" value="UniProtKB-KW"/>
</dbReference>
<evidence type="ECO:0000259" key="16">
    <source>
        <dbReference type="PROSITE" id="PS50109"/>
    </source>
</evidence>
<feature type="domain" description="HAMP" evidence="17">
    <location>
        <begin position="329"/>
        <end position="381"/>
    </location>
</feature>
<keyword evidence="9" id="KW-0418">Kinase</keyword>
<dbReference type="PANTHER" id="PTHR45528">
    <property type="entry name" value="SENSOR HISTIDINE KINASE CPXA"/>
    <property type="match status" value="1"/>
</dbReference>
<keyword evidence="19" id="KW-1185">Reference proteome</keyword>
<dbReference type="InterPro" id="IPR005467">
    <property type="entry name" value="His_kinase_dom"/>
</dbReference>
<keyword evidence="13 15" id="KW-0472">Membrane</keyword>
<keyword evidence="6" id="KW-0808">Transferase</keyword>
<dbReference type="GO" id="GO:0000155">
    <property type="term" value="F:phosphorelay sensor kinase activity"/>
    <property type="evidence" value="ECO:0007669"/>
    <property type="project" value="InterPro"/>
</dbReference>
<proteinExistence type="predicted"/>
<keyword evidence="12" id="KW-0902">Two-component regulatory system</keyword>
<dbReference type="PATRIC" id="fig|189381.12.peg.2516"/>
<dbReference type="Proteomes" id="UP000037405">
    <property type="component" value="Unassembled WGS sequence"/>
</dbReference>
<dbReference type="Pfam" id="PF02518">
    <property type="entry name" value="HATPase_c"/>
    <property type="match status" value="1"/>
</dbReference>
<evidence type="ECO:0000256" key="8">
    <source>
        <dbReference type="ARBA" id="ARBA00022741"/>
    </source>
</evidence>
<feature type="transmembrane region" description="Helical" evidence="15">
    <location>
        <begin position="308"/>
        <end position="327"/>
    </location>
</feature>
<dbReference type="Pfam" id="PF00672">
    <property type="entry name" value="HAMP"/>
    <property type="match status" value="1"/>
</dbReference>
<dbReference type="EMBL" id="LGUE01000004">
    <property type="protein sequence ID" value="KON84809.1"/>
    <property type="molecule type" value="Genomic_DNA"/>
</dbReference>
<accession>A0A0M0G4Q9</accession>
<dbReference type="PANTHER" id="PTHR45528:SF1">
    <property type="entry name" value="SENSOR HISTIDINE KINASE CPXA"/>
    <property type="match status" value="1"/>
</dbReference>
<evidence type="ECO:0000256" key="2">
    <source>
        <dbReference type="ARBA" id="ARBA00004651"/>
    </source>
</evidence>
<protein>
    <recommendedName>
        <fullName evidence="3">histidine kinase</fullName>
        <ecNumber evidence="3">2.7.13.3</ecNumber>
    </recommendedName>
</protein>
<keyword evidence="11 15" id="KW-1133">Transmembrane helix</keyword>
<dbReference type="CDD" id="cd06225">
    <property type="entry name" value="HAMP"/>
    <property type="match status" value="1"/>
</dbReference>
<dbReference type="PROSITE" id="PS50109">
    <property type="entry name" value="HIS_KIN"/>
    <property type="match status" value="1"/>
</dbReference>
<dbReference type="GO" id="GO:0005886">
    <property type="term" value="C:plasma membrane"/>
    <property type="evidence" value="ECO:0007669"/>
    <property type="project" value="UniProtKB-SubCell"/>
</dbReference>
<dbReference type="InterPro" id="IPR004358">
    <property type="entry name" value="Sig_transdc_His_kin-like_C"/>
</dbReference>
<dbReference type="SMART" id="SM00387">
    <property type="entry name" value="HATPase_c"/>
    <property type="match status" value="1"/>
</dbReference>
<evidence type="ECO:0000256" key="11">
    <source>
        <dbReference type="ARBA" id="ARBA00022989"/>
    </source>
</evidence>
<evidence type="ECO:0000256" key="1">
    <source>
        <dbReference type="ARBA" id="ARBA00000085"/>
    </source>
</evidence>
<dbReference type="STRING" id="189381.GCA_900166615_01404"/>
<evidence type="ECO:0000256" key="7">
    <source>
        <dbReference type="ARBA" id="ARBA00022692"/>
    </source>
</evidence>
<comment type="subcellular location">
    <subcellularLocation>
        <location evidence="2">Cell membrane</location>
        <topology evidence="2">Multi-pass membrane protein</topology>
    </subcellularLocation>
</comment>
<dbReference type="InterPro" id="IPR003660">
    <property type="entry name" value="HAMP_dom"/>
</dbReference>
<keyword evidence="10" id="KW-0067">ATP-binding</keyword>
<comment type="caution">
    <text evidence="18">The sequence shown here is derived from an EMBL/GenBank/DDBJ whole genome shotgun (WGS) entry which is preliminary data.</text>
</comment>
<dbReference type="SMART" id="SM00304">
    <property type="entry name" value="HAMP"/>
    <property type="match status" value="1"/>
</dbReference>
<dbReference type="AlphaFoldDB" id="A0A0M0G4Q9"/>
<dbReference type="Pfam" id="PF00512">
    <property type="entry name" value="HisKA"/>
    <property type="match status" value="1"/>
</dbReference>
<organism evidence="18 19">
    <name type="scientific">Rossellomorea marisflavi</name>
    <dbReference type="NCBI Taxonomy" id="189381"/>
    <lineage>
        <taxon>Bacteria</taxon>
        <taxon>Bacillati</taxon>
        <taxon>Bacillota</taxon>
        <taxon>Bacilli</taxon>
        <taxon>Bacillales</taxon>
        <taxon>Bacillaceae</taxon>
        <taxon>Rossellomorea</taxon>
    </lineage>
</organism>
<evidence type="ECO:0000256" key="4">
    <source>
        <dbReference type="ARBA" id="ARBA00022475"/>
    </source>
</evidence>
<dbReference type="SMART" id="SM00388">
    <property type="entry name" value="HisKA"/>
    <property type="match status" value="1"/>
</dbReference>
<keyword evidence="14" id="KW-0175">Coiled coil</keyword>
<evidence type="ECO:0000259" key="17">
    <source>
        <dbReference type="PROSITE" id="PS50885"/>
    </source>
</evidence>
<comment type="catalytic activity">
    <reaction evidence="1">
        <text>ATP + protein L-histidine = ADP + protein N-phospho-L-histidine.</text>
        <dbReference type="EC" id="2.7.13.3"/>
    </reaction>
</comment>
<dbReference type="InterPro" id="IPR003661">
    <property type="entry name" value="HisK_dim/P_dom"/>
</dbReference>
<dbReference type="InterPro" id="IPR003594">
    <property type="entry name" value="HATPase_dom"/>
</dbReference>
<evidence type="ECO:0000256" key="15">
    <source>
        <dbReference type="SAM" id="Phobius"/>
    </source>
</evidence>
<reference evidence="19" key="1">
    <citation type="submission" date="2015-07" db="EMBL/GenBank/DDBJ databases">
        <title>Fjat-14235 jcm11544.</title>
        <authorList>
            <person name="Liu B."/>
            <person name="Wang J."/>
            <person name="Zhu Y."/>
            <person name="Liu G."/>
            <person name="Chen Q."/>
            <person name="Chen Z."/>
            <person name="Lan J."/>
            <person name="Che J."/>
            <person name="Ge C."/>
            <person name="Shi H."/>
            <person name="Pan Z."/>
            <person name="Liu X."/>
        </authorList>
    </citation>
    <scope>NUCLEOTIDE SEQUENCE [LARGE SCALE GENOMIC DNA]</scope>
    <source>
        <strain evidence="19">JCM 11544</strain>
    </source>
</reference>
<dbReference type="Gene3D" id="1.10.287.130">
    <property type="match status" value="1"/>
</dbReference>
<dbReference type="FunFam" id="3.30.565.10:FF:000006">
    <property type="entry name" value="Sensor histidine kinase WalK"/>
    <property type="match status" value="1"/>
</dbReference>
<evidence type="ECO:0000313" key="18">
    <source>
        <dbReference type="EMBL" id="KON84809.1"/>
    </source>
</evidence>
<dbReference type="SUPFAM" id="SSF47384">
    <property type="entry name" value="Homodimeric domain of signal transducing histidine kinase"/>
    <property type="match status" value="1"/>
</dbReference>
<sequence length="614" mass="70528">MKSRLFLKLFFLTLALCMLMVGGIYIGQTLFFDEYYESSKIGELSDSMDEFQKEYLKLDDGERANHELERSFHQETNAWITVLDEKGYVKTLEDYTLTITGGFVEEGGIVANMDQEYTIPLAYLENSLSDTSILEALENYRDHVLEVKAIAKGDELYPYEMVVDKEHHLNNRESPFEIFDGGIDSYMDYMRNRVLDERIDHTRDQSLKKKILYGKVDATQTPEQYPFQMNPVLSNRVFLEQVKAFQADLLLRPGHDPVESSPKSYERNGVSYKILVDKKLDEDGKPLYFISMTSLQPIDEAMEMLKDYYIYVIIGAVILALLGSFYYSKKITQPLVNINKTAKDMANLQFEQRIPIKTSDEIGELSESINNLSDNLHRHINQLQHEIQKEKQLEHTRKNFIAGVSHELKTPLSIIQSCTAILQDGLAKDRTDHYFEAINREVSRMDRLIVDMLELAKYESGTFQLQPDAFPVKEAIQNVFNQLMMKIQEKDLQIHMDVADVTVLADQHRIEQVLSNLLSNAIKHTPAAGQVTIEAHPEGGHVRISIINEGEPIEETQLKRIWDQFYQEKKAGRAKDGTGLGLAIAKNILKLHDAEYYAQNTDRGVCFSFTLKQM</sequence>
<dbReference type="SUPFAM" id="SSF55874">
    <property type="entry name" value="ATPase domain of HSP90 chaperone/DNA topoisomerase II/histidine kinase"/>
    <property type="match status" value="1"/>
</dbReference>
<dbReference type="PROSITE" id="PS50885">
    <property type="entry name" value="HAMP"/>
    <property type="match status" value="1"/>
</dbReference>